<keyword evidence="2" id="KW-1185">Reference proteome</keyword>
<protein>
    <submittedName>
        <fullName evidence="1">Uncharacterized protein</fullName>
    </submittedName>
</protein>
<reference evidence="1 2" key="1">
    <citation type="submission" date="2020-08" db="EMBL/GenBank/DDBJ databases">
        <title>Genomic Encyclopedia of Type Strains, Phase III (KMG-III): the genomes of soil and plant-associated and newly described type strains.</title>
        <authorList>
            <person name="Whitman W."/>
        </authorList>
    </citation>
    <scope>NUCLEOTIDE SEQUENCE [LARGE SCALE GENOMIC DNA]</scope>
    <source>
        <strain evidence="1 2">CECT 8803</strain>
    </source>
</reference>
<organism evidence="1 2">
    <name type="scientific">Limibacillus halophilus</name>
    <dbReference type="NCBI Taxonomy" id="1579333"/>
    <lineage>
        <taxon>Bacteria</taxon>
        <taxon>Pseudomonadati</taxon>
        <taxon>Pseudomonadota</taxon>
        <taxon>Alphaproteobacteria</taxon>
        <taxon>Rhodospirillales</taxon>
        <taxon>Rhodovibrionaceae</taxon>
        <taxon>Limibacillus</taxon>
    </lineage>
</organism>
<dbReference type="EMBL" id="JACHXA010000002">
    <property type="protein sequence ID" value="MBB3064676.1"/>
    <property type="molecule type" value="Genomic_DNA"/>
</dbReference>
<dbReference type="RefSeq" id="WP_281369915.1">
    <property type="nucleotide sequence ID" value="NZ_JACHXA010000002.1"/>
</dbReference>
<sequence length="40" mass="4229">MKAFIAGTTVAILLAIGSAFVLDSLQLSSGNVYTTENVRR</sequence>
<proteinExistence type="predicted"/>
<name>A0A839STG9_9PROT</name>
<evidence type="ECO:0000313" key="1">
    <source>
        <dbReference type="EMBL" id="MBB3064676.1"/>
    </source>
</evidence>
<accession>A0A839STG9</accession>
<dbReference type="AlphaFoldDB" id="A0A839STG9"/>
<comment type="caution">
    <text evidence="1">The sequence shown here is derived from an EMBL/GenBank/DDBJ whole genome shotgun (WGS) entry which is preliminary data.</text>
</comment>
<evidence type="ECO:0000313" key="2">
    <source>
        <dbReference type="Proteomes" id="UP000581135"/>
    </source>
</evidence>
<gene>
    <name evidence="1" type="ORF">FHR98_000948</name>
</gene>
<dbReference type="Proteomes" id="UP000581135">
    <property type="component" value="Unassembled WGS sequence"/>
</dbReference>